<evidence type="ECO:0000313" key="1">
    <source>
        <dbReference type="EMBL" id="KAE8725964.1"/>
    </source>
</evidence>
<name>A0A6A3CBB8_HIBSY</name>
<sequence>MELAIKVSNDCQGMILHCNIKLPALSELAVALENNVTSNMPCRISDCSVESCPTSSGSPVSPMGIPGRYYEEEGETRVW</sequence>
<comment type="caution">
    <text evidence="1">The sequence shown here is derived from an EMBL/GenBank/DDBJ whole genome shotgun (WGS) entry which is preliminary data.</text>
</comment>
<organism evidence="1 2">
    <name type="scientific">Hibiscus syriacus</name>
    <name type="common">Rose of Sharon</name>
    <dbReference type="NCBI Taxonomy" id="106335"/>
    <lineage>
        <taxon>Eukaryota</taxon>
        <taxon>Viridiplantae</taxon>
        <taxon>Streptophyta</taxon>
        <taxon>Embryophyta</taxon>
        <taxon>Tracheophyta</taxon>
        <taxon>Spermatophyta</taxon>
        <taxon>Magnoliopsida</taxon>
        <taxon>eudicotyledons</taxon>
        <taxon>Gunneridae</taxon>
        <taxon>Pentapetalae</taxon>
        <taxon>rosids</taxon>
        <taxon>malvids</taxon>
        <taxon>Malvales</taxon>
        <taxon>Malvaceae</taxon>
        <taxon>Malvoideae</taxon>
        <taxon>Hibiscus</taxon>
    </lineage>
</organism>
<protein>
    <submittedName>
        <fullName evidence="1">Uncharacterized protein</fullName>
    </submittedName>
</protein>
<dbReference type="Proteomes" id="UP000436088">
    <property type="component" value="Unassembled WGS sequence"/>
</dbReference>
<dbReference type="EMBL" id="VEPZ02000399">
    <property type="protein sequence ID" value="KAE8725964.1"/>
    <property type="molecule type" value="Genomic_DNA"/>
</dbReference>
<dbReference type="AlphaFoldDB" id="A0A6A3CBB8"/>
<accession>A0A6A3CBB8</accession>
<gene>
    <name evidence="1" type="ORF">F3Y22_tig00008013pilonHSYRG00335</name>
</gene>
<keyword evidence="2" id="KW-1185">Reference proteome</keyword>
<evidence type="ECO:0000313" key="2">
    <source>
        <dbReference type="Proteomes" id="UP000436088"/>
    </source>
</evidence>
<reference evidence="1" key="1">
    <citation type="submission" date="2019-09" db="EMBL/GenBank/DDBJ databases">
        <title>Draft genome information of white flower Hibiscus syriacus.</title>
        <authorList>
            <person name="Kim Y.-M."/>
        </authorList>
    </citation>
    <scope>NUCLEOTIDE SEQUENCE [LARGE SCALE GENOMIC DNA]</scope>
    <source>
        <strain evidence="1">YM2019G1</strain>
    </source>
</reference>
<proteinExistence type="predicted"/>